<dbReference type="GO" id="GO:0005576">
    <property type="term" value="C:extracellular region"/>
    <property type="evidence" value="ECO:0007669"/>
    <property type="project" value="InterPro"/>
</dbReference>
<keyword evidence="4" id="KW-1185">Reference proteome</keyword>
<keyword evidence="2" id="KW-0378">Hydrolase</keyword>
<comment type="caution">
    <text evidence="3">The sequence shown here is derived from an EMBL/GenBank/DDBJ whole genome shotgun (WGS) entry which is preliminary data.</text>
</comment>
<organism evidence="3 4">
    <name type="scientific">Actinoplanes auranticolor</name>
    <dbReference type="NCBI Taxonomy" id="47988"/>
    <lineage>
        <taxon>Bacteria</taxon>
        <taxon>Bacillati</taxon>
        <taxon>Actinomycetota</taxon>
        <taxon>Actinomycetes</taxon>
        <taxon>Micromonosporales</taxon>
        <taxon>Micromonosporaceae</taxon>
        <taxon>Actinoplanes</taxon>
    </lineage>
</organism>
<evidence type="ECO:0000313" key="4">
    <source>
        <dbReference type="Proteomes" id="UP000681340"/>
    </source>
</evidence>
<dbReference type="SUPFAM" id="SSF53474">
    <property type="entry name" value="alpha/beta-Hydrolases"/>
    <property type="match status" value="1"/>
</dbReference>
<dbReference type="Gene3D" id="3.40.50.1820">
    <property type="entry name" value="alpha/beta hydrolase"/>
    <property type="match status" value="1"/>
</dbReference>
<dbReference type="InterPro" id="IPR050955">
    <property type="entry name" value="Plant_Biomass_Hydrol_Est"/>
</dbReference>
<reference evidence="3" key="1">
    <citation type="submission" date="2021-03" db="EMBL/GenBank/DDBJ databases">
        <title>Whole genome shotgun sequence of Actinoplanes auranticolor NBRC 12245.</title>
        <authorList>
            <person name="Komaki H."/>
            <person name="Tamura T."/>
        </authorList>
    </citation>
    <scope>NUCLEOTIDE SEQUENCE</scope>
    <source>
        <strain evidence="3">NBRC 12245</strain>
    </source>
</reference>
<evidence type="ECO:0000256" key="2">
    <source>
        <dbReference type="ARBA" id="ARBA00022801"/>
    </source>
</evidence>
<dbReference type="RefSeq" id="WP_246595070.1">
    <property type="nucleotide sequence ID" value="NZ_BAABEA010000019.1"/>
</dbReference>
<dbReference type="InterPro" id="IPR029058">
    <property type="entry name" value="AB_hydrolase_fold"/>
</dbReference>
<evidence type="ECO:0000256" key="1">
    <source>
        <dbReference type="ARBA" id="ARBA00022729"/>
    </source>
</evidence>
<dbReference type="InterPro" id="IPR010126">
    <property type="entry name" value="Esterase_phb"/>
</dbReference>
<sequence>MGLVCGLLLAGCGGEPAPAQRFVAGDHTLTLDVGGRQRSYLLHVPPGYRADKPVPLVVALHFYPGSGAALRDMIGMDAKADEHGFLVAYPDGVAGGFNALVCCGAEDDVAFLRALTARLITDWRADPARVYATGISNGADMSFRAAVEATGVFAAIGAVSGGFGGPRVQAAGFAPDEPVSVVTIIGARDQYYDVFQAGLKTWRERLRCRPVEAPPGGAKTVTRSSARCADGSDVEVYVVTDMGHSWPGAKQGQLALPGAPIVATDILWDFFAAHPRLGA</sequence>
<dbReference type="EMBL" id="BOQL01000021">
    <property type="protein sequence ID" value="GIM66653.1"/>
    <property type="molecule type" value="Genomic_DNA"/>
</dbReference>
<evidence type="ECO:0008006" key="5">
    <source>
        <dbReference type="Google" id="ProtNLM"/>
    </source>
</evidence>
<dbReference type="PANTHER" id="PTHR43037:SF1">
    <property type="entry name" value="BLL1128 PROTEIN"/>
    <property type="match status" value="1"/>
</dbReference>
<gene>
    <name evidence="3" type="primary">lpqP</name>
    <name evidence="3" type="ORF">Aau02nite_23850</name>
</gene>
<proteinExistence type="predicted"/>
<dbReference type="Proteomes" id="UP000681340">
    <property type="component" value="Unassembled WGS sequence"/>
</dbReference>
<evidence type="ECO:0000313" key="3">
    <source>
        <dbReference type="EMBL" id="GIM66653.1"/>
    </source>
</evidence>
<dbReference type="PANTHER" id="PTHR43037">
    <property type="entry name" value="UNNAMED PRODUCT-RELATED"/>
    <property type="match status" value="1"/>
</dbReference>
<accession>A0A919S8F9</accession>
<dbReference type="GO" id="GO:0016787">
    <property type="term" value="F:hydrolase activity"/>
    <property type="evidence" value="ECO:0007669"/>
    <property type="project" value="UniProtKB-KW"/>
</dbReference>
<name>A0A919S8F9_9ACTN</name>
<dbReference type="Pfam" id="PF10503">
    <property type="entry name" value="Esterase_PHB"/>
    <property type="match status" value="1"/>
</dbReference>
<protein>
    <recommendedName>
        <fullName evidence="5">Polyhydroxybutyrate depolymerase</fullName>
    </recommendedName>
</protein>
<keyword evidence="1" id="KW-0732">Signal</keyword>
<dbReference type="AlphaFoldDB" id="A0A919S8F9"/>